<dbReference type="InterPro" id="IPR001130">
    <property type="entry name" value="TatD-like"/>
</dbReference>
<feature type="compositionally biased region" description="Basic and acidic residues" evidence="3">
    <location>
        <begin position="195"/>
        <end position="210"/>
    </location>
</feature>
<feature type="compositionally biased region" description="Basic residues" evidence="3">
    <location>
        <begin position="1"/>
        <end position="16"/>
    </location>
</feature>
<dbReference type="FunFam" id="3.20.20.140:FF:000027">
    <property type="entry name" value="putative deoxyribonuclease TATDN2"/>
    <property type="match status" value="1"/>
</dbReference>
<dbReference type="PANTHER" id="PTHR46363:SF1">
    <property type="entry name" value="DEOXYRIBONUCLEASE TATDN2-RELATED"/>
    <property type="match status" value="1"/>
</dbReference>
<dbReference type="Gene3D" id="3.20.20.140">
    <property type="entry name" value="Metal-dependent hydrolases"/>
    <property type="match status" value="1"/>
</dbReference>
<sequence length="635" mass="71241">MNREKKKFSMKWKRKAATTPLPPQGRGSSSDTSSSQNVSSNEDWKTAPLSDSPGLGTLGTLSLDTPKRKAIPPDEIRHHKGTGKLRKFSERKFGKFQTPSKQKAPEEGSKAIYKNTVTAAVGSTKTRTSTQKVPSTDSRSRSLPFESSPVTTKDTSPASCGSMAMTAHCSLSRLEKRDEDNSALHESQWSLLYGFEDREAQSDNSEHKTDDEESYSKSLQQQSVNYHGATTSSPGLSSPDGTAWTNQGPAEHMRIPSSVSQRTVCVSREQLDPPKTRPLKAPKSESKASCSSSSMAFSPDPFALPLYSRKSQMSYSNSSNTRRQSDFGAYMHRPSSSFTHGCTPKKRLSYGAEPLWTSYPYKSDQFGFIDTHCHIDMLYGKLGFSGTFSSFQREYHESFPPQYRGCIANFCNPTVMMKQGLWEGLLAEDRVWGAFGCHPHFAKYYSSKHEHNIMMAMRHPKTVAFGEIGLDYSHKNSTNYDRQKEVLKRQLRLAVTLQKPIVIHCRDADDDLLEIMRECVPRDYKIHRHCFTNSYPVIEPFLTEFPNLYVGFTALITYPNATEARAAASQIPLNRIVVETDAPYFLPRGVSKKLCHFSHPGMGIHTLQELSLLKRVDLTTILTTVRDNTTHLYGI</sequence>
<dbReference type="Pfam" id="PF01026">
    <property type="entry name" value="TatD_DNase"/>
    <property type="match status" value="1"/>
</dbReference>
<feature type="compositionally biased region" description="Basic and acidic residues" evidence="3">
    <location>
        <begin position="65"/>
        <end position="77"/>
    </location>
</feature>
<accession>A0AAV1EQT2</accession>
<feature type="compositionally biased region" description="Low complexity" evidence="3">
    <location>
        <begin position="28"/>
        <end position="40"/>
    </location>
</feature>
<feature type="compositionally biased region" description="Low complexity" evidence="3">
    <location>
        <begin position="48"/>
        <end position="64"/>
    </location>
</feature>
<evidence type="ECO:0000313" key="4">
    <source>
        <dbReference type="EMBL" id="CAJ1051050.1"/>
    </source>
</evidence>
<dbReference type="AlphaFoldDB" id="A0AAV1EQT2"/>
<dbReference type="SUPFAM" id="SSF51556">
    <property type="entry name" value="Metallo-dependent hydrolases"/>
    <property type="match status" value="1"/>
</dbReference>
<evidence type="ECO:0000256" key="3">
    <source>
        <dbReference type="SAM" id="MobiDB-lite"/>
    </source>
</evidence>
<dbReference type="CDD" id="cd01310">
    <property type="entry name" value="TatD_DNAse"/>
    <property type="match status" value="1"/>
</dbReference>
<protein>
    <submittedName>
        <fullName evidence="4">Deoxyribonuclease TATDN2 isoform X1</fullName>
    </submittedName>
</protein>
<dbReference type="InterPro" id="IPR032466">
    <property type="entry name" value="Metal_Hydrolase"/>
</dbReference>
<feature type="compositionally biased region" description="Polar residues" evidence="3">
    <location>
        <begin position="115"/>
        <end position="137"/>
    </location>
</feature>
<evidence type="ECO:0000313" key="5">
    <source>
        <dbReference type="Proteomes" id="UP001178508"/>
    </source>
</evidence>
<organism evidence="4 5">
    <name type="scientific">Xyrichtys novacula</name>
    <name type="common">Pearly razorfish</name>
    <name type="synonym">Hemipteronotus novacula</name>
    <dbReference type="NCBI Taxonomy" id="13765"/>
    <lineage>
        <taxon>Eukaryota</taxon>
        <taxon>Metazoa</taxon>
        <taxon>Chordata</taxon>
        <taxon>Craniata</taxon>
        <taxon>Vertebrata</taxon>
        <taxon>Euteleostomi</taxon>
        <taxon>Actinopterygii</taxon>
        <taxon>Neopterygii</taxon>
        <taxon>Teleostei</taxon>
        <taxon>Neoteleostei</taxon>
        <taxon>Acanthomorphata</taxon>
        <taxon>Eupercaria</taxon>
        <taxon>Labriformes</taxon>
        <taxon>Labridae</taxon>
        <taxon>Xyrichtys</taxon>
    </lineage>
</organism>
<dbReference type="PROSITE" id="PS01137">
    <property type="entry name" value="TATD_1"/>
    <property type="match status" value="1"/>
</dbReference>
<dbReference type="InterPro" id="IPR018228">
    <property type="entry name" value="DNase_TatD-rel_CS"/>
</dbReference>
<gene>
    <name evidence="4" type="ORF">XNOV1_A040999</name>
</gene>
<feature type="compositionally biased region" description="Polar residues" evidence="3">
    <location>
        <begin position="148"/>
        <end position="159"/>
    </location>
</feature>
<dbReference type="Proteomes" id="UP001178508">
    <property type="component" value="Chromosome 2"/>
</dbReference>
<comment type="similarity">
    <text evidence="1">Belongs to the metallo-dependent hydrolases superfamily. TatD-type hydrolase family.</text>
</comment>
<feature type="compositionally biased region" description="Low complexity" evidence="3">
    <location>
        <begin position="287"/>
        <end position="296"/>
    </location>
</feature>
<dbReference type="PROSITE" id="PS01090">
    <property type="entry name" value="TATD_2"/>
    <property type="match status" value="1"/>
</dbReference>
<dbReference type="PROSITE" id="PS01091">
    <property type="entry name" value="TATD_3"/>
    <property type="match status" value="1"/>
</dbReference>
<feature type="region of interest" description="Disordered" evidence="3">
    <location>
        <begin position="1"/>
        <end position="163"/>
    </location>
</feature>
<evidence type="ECO:0000256" key="2">
    <source>
        <dbReference type="ARBA" id="ARBA00022801"/>
    </source>
</evidence>
<reference evidence="4" key="1">
    <citation type="submission" date="2023-08" db="EMBL/GenBank/DDBJ databases">
        <authorList>
            <person name="Alioto T."/>
            <person name="Alioto T."/>
            <person name="Gomez Garrido J."/>
        </authorList>
    </citation>
    <scope>NUCLEOTIDE SEQUENCE</scope>
</reference>
<keyword evidence="5" id="KW-1185">Reference proteome</keyword>
<feature type="region of interest" description="Disordered" evidence="3">
    <location>
        <begin position="195"/>
        <end position="296"/>
    </location>
</feature>
<keyword evidence="2" id="KW-0378">Hydrolase</keyword>
<dbReference type="PANTHER" id="PTHR46363">
    <property type="entry name" value="DEOXYRIBONUCLEASE TATDN2-RELATED"/>
    <property type="match status" value="1"/>
</dbReference>
<evidence type="ECO:0000256" key="1">
    <source>
        <dbReference type="ARBA" id="ARBA00009275"/>
    </source>
</evidence>
<feature type="compositionally biased region" description="Polar residues" evidence="3">
    <location>
        <begin position="216"/>
        <end position="248"/>
    </location>
</feature>
<dbReference type="GO" id="GO:0016788">
    <property type="term" value="F:hydrolase activity, acting on ester bonds"/>
    <property type="evidence" value="ECO:0007669"/>
    <property type="project" value="InterPro"/>
</dbReference>
<name>A0AAV1EQT2_XYRNO</name>
<proteinExistence type="inferred from homology"/>
<dbReference type="EMBL" id="OY660865">
    <property type="protein sequence ID" value="CAJ1051050.1"/>
    <property type="molecule type" value="Genomic_DNA"/>
</dbReference>